<organism evidence="9 10">
    <name type="scientific">Faecousia intestinalis</name>
    <dbReference type="NCBI Taxonomy" id="3133167"/>
    <lineage>
        <taxon>Bacteria</taxon>
        <taxon>Bacillati</taxon>
        <taxon>Bacillota</taxon>
        <taxon>Clostridia</taxon>
        <taxon>Eubacteriales</taxon>
        <taxon>Oscillospiraceae</taxon>
        <taxon>Faecousia</taxon>
    </lineage>
</organism>
<sequence length="431" mass="47262">MSAPERRDPQDAVFAPEELLRALPTPCYVYDEAQLRTRAARLRSAFSWSAGFRAWFPVRALPNPTVLRILREEGQGALCVTAGEYRLALASGFSPESIRFAPEFPTDAELAVPAADLVLDDGGLLLRLERERPLPARLGLRLRPEPDRSFHKAEATRFGMRTGELLDTAQELRLKGVREVGLSAMLGLGLRDPEAFSALARALFTCAAALHDSFGLQVSYCCLGGGLPVAHRRTERDADIAAVSRGVQAEFSRIMEPAGLGGVPVETGLGRWLTAHAGILLTTVTGVKRGAQDWLGVDVSRADLLRPELYGTYHHISVLGDDRVEGRRRYAVGDRIPEPREPFGQRLLPECRRGARLVIHDVGAYGASMGYSYGLTPHCAEYLYQADGTLRCIRRAQREDELFSTLDENPDFTAPAETPSGQAESQRPSEG</sequence>
<evidence type="ECO:0000256" key="1">
    <source>
        <dbReference type="ARBA" id="ARBA00001933"/>
    </source>
</evidence>
<dbReference type="Gene3D" id="3.20.20.10">
    <property type="entry name" value="Alanine racemase"/>
    <property type="match status" value="1"/>
</dbReference>
<comment type="caution">
    <text evidence="9">The sequence shown here is derived from an EMBL/GenBank/DDBJ whole genome shotgun (WGS) entry which is preliminary data.</text>
</comment>
<evidence type="ECO:0000313" key="10">
    <source>
        <dbReference type="Proteomes" id="UP001491552"/>
    </source>
</evidence>
<keyword evidence="4" id="KW-0456">Lyase</keyword>
<keyword evidence="2" id="KW-0210">Decarboxylase</keyword>
<feature type="domain" description="Orn/DAP/Arg decarboxylase 2 C-terminal" evidence="7">
    <location>
        <begin position="27"/>
        <end position="363"/>
    </location>
</feature>
<dbReference type="PANTHER" id="PTHR43727">
    <property type="entry name" value="DIAMINOPIMELATE DECARBOXYLASE"/>
    <property type="match status" value="1"/>
</dbReference>
<dbReference type="PRINTS" id="PR01181">
    <property type="entry name" value="DAPDCRBXLASE"/>
</dbReference>
<evidence type="ECO:0000256" key="3">
    <source>
        <dbReference type="ARBA" id="ARBA00022898"/>
    </source>
</evidence>
<feature type="compositionally biased region" description="Polar residues" evidence="6">
    <location>
        <begin position="419"/>
        <end position="431"/>
    </location>
</feature>
<dbReference type="RefSeq" id="WP_349134979.1">
    <property type="nucleotide sequence ID" value="NZ_JBBMFF010000143.1"/>
</dbReference>
<dbReference type="Pfam" id="PF00278">
    <property type="entry name" value="Orn_DAP_Arg_deC"/>
    <property type="match status" value="1"/>
</dbReference>
<dbReference type="InterPro" id="IPR022644">
    <property type="entry name" value="De-COase2_N"/>
</dbReference>
<dbReference type="PRINTS" id="PR01179">
    <property type="entry name" value="ODADCRBXLASE"/>
</dbReference>
<evidence type="ECO:0000256" key="2">
    <source>
        <dbReference type="ARBA" id="ARBA00022793"/>
    </source>
</evidence>
<dbReference type="Pfam" id="PF02784">
    <property type="entry name" value="Orn_Arg_deC_N"/>
    <property type="match status" value="1"/>
</dbReference>
<reference evidence="9 10" key="1">
    <citation type="submission" date="2024-03" db="EMBL/GenBank/DDBJ databases">
        <title>Human intestinal bacterial collection.</title>
        <authorList>
            <person name="Pauvert C."/>
            <person name="Hitch T.C.A."/>
            <person name="Clavel T."/>
        </authorList>
    </citation>
    <scope>NUCLEOTIDE SEQUENCE [LARGE SCALE GENOMIC DNA]</scope>
    <source>
        <strain evidence="9 10">CLA-AA-H192</strain>
    </source>
</reference>
<comment type="cofactor">
    <cofactor evidence="1">
        <name>pyridoxal 5'-phosphate</name>
        <dbReference type="ChEBI" id="CHEBI:597326"/>
    </cofactor>
</comment>
<dbReference type="InterPro" id="IPR000183">
    <property type="entry name" value="Orn/DAP/Arg_de-COase"/>
</dbReference>
<dbReference type="InterPro" id="IPR002986">
    <property type="entry name" value="DAP_deCOOHase_LysA"/>
</dbReference>
<evidence type="ECO:0000313" key="9">
    <source>
        <dbReference type="EMBL" id="MEQ2510275.1"/>
    </source>
</evidence>
<keyword evidence="3" id="KW-0663">Pyridoxal phosphate</keyword>
<keyword evidence="10" id="KW-1185">Reference proteome</keyword>
<feature type="region of interest" description="Disordered" evidence="6">
    <location>
        <begin position="403"/>
        <end position="431"/>
    </location>
</feature>
<dbReference type="InterPro" id="IPR029066">
    <property type="entry name" value="PLP-binding_barrel"/>
</dbReference>
<dbReference type="PANTHER" id="PTHR43727:SF2">
    <property type="entry name" value="GROUP IV DECARBOXYLASE"/>
    <property type="match status" value="1"/>
</dbReference>
<evidence type="ECO:0000259" key="8">
    <source>
        <dbReference type="Pfam" id="PF02784"/>
    </source>
</evidence>
<proteinExistence type="inferred from homology"/>
<protein>
    <recommendedName>
        <fullName evidence="11">Diaminopimelate decarboxylase</fullName>
    </recommendedName>
</protein>
<evidence type="ECO:0000256" key="6">
    <source>
        <dbReference type="SAM" id="MobiDB-lite"/>
    </source>
</evidence>
<dbReference type="EMBL" id="JBBMFF010000143">
    <property type="protein sequence ID" value="MEQ2510275.1"/>
    <property type="molecule type" value="Genomic_DNA"/>
</dbReference>
<accession>A0ABV1G4D0</accession>
<dbReference type="SUPFAM" id="SSF50621">
    <property type="entry name" value="Alanine racemase C-terminal domain-like"/>
    <property type="match status" value="1"/>
</dbReference>
<evidence type="ECO:0000259" key="7">
    <source>
        <dbReference type="Pfam" id="PF00278"/>
    </source>
</evidence>
<gene>
    <name evidence="9" type="ORF">WMO66_03260</name>
</gene>
<dbReference type="Gene3D" id="2.40.37.10">
    <property type="entry name" value="Lyase, Ornithine Decarboxylase, Chain A, domain 1"/>
    <property type="match status" value="1"/>
</dbReference>
<dbReference type="InterPro" id="IPR009006">
    <property type="entry name" value="Ala_racemase/Decarboxylase_C"/>
</dbReference>
<dbReference type="InterPro" id="IPR022643">
    <property type="entry name" value="De-COase2_C"/>
</dbReference>
<feature type="domain" description="Orn/DAP/Arg decarboxylase 2 N-terminal" evidence="8">
    <location>
        <begin position="34"/>
        <end position="275"/>
    </location>
</feature>
<dbReference type="SUPFAM" id="SSF51419">
    <property type="entry name" value="PLP-binding barrel"/>
    <property type="match status" value="1"/>
</dbReference>
<evidence type="ECO:0000256" key="4">
    <source>
        <dbReference type="ARBA" id="ARBA00023239"/>
    </source>
</evidence>
<name>A0ABV1G4D0_9FIRM</name>
<evidence type="ECO:0000256" key="5">
    <source>
        <dbReference type="RuleBase" id="RU003737"/>
    </source>
</evidence>
<comment type="similarity">
    <text evidence="5">Belongs to the Orn/Lys/Arg decarboxylase class-II family.</text>
</comment>
<evidence type="ECO:0008006" key="11">
    <source>
        <dbReference type="Google" id="ProtNLM"/>
    </source>
</evidence>
<dbReference type="Proteomes" id="UP001491552">
    <property type="component" value="Unassembled WGS sequence"/>
</dbReference>